<keyword evidence="8" id="KW-1185">Reference proteome</keyword>
<organism evidence="7 8">
    <name type="scientific">Stachybotrys elegans</name>
    <dbReference type="NCBI Taxonomy" id="80388"/>
    <lineage>
        <taxon>Eukaryota</taxon>
        <taxon>Fungi</taxon>
        <taxon>Dikarya</taxon>
        <taxon>Ascomycota</taxon>
        <taxon>Pezizomycotina</taxon>
        <taxon>Sordariomycetes</taxon>
        <taxon>Hypocreomycetidae</taxon>
        <taxon>Hypocreales</taxon>
        <taxon>Stachybotryaceae</taxon>
        <taxon>Stachybotrys</taxon>
    </lineage>
</organism>
<dbReference type="GO" id="GO:0000122">
    <property type="term" value="P:negative regulation of transcription by RNA polymerase II"/>
    <property type="evidence" value="ECO:0007669"/>
    <property type="project" value="TreeGrafter"/>
</dbReference>
<dbReference type="InterPro" id="IPR050140">
    <property type="entry name" value="SRY-related_HMG-box_TF-like"/>
</dbReference>
<keyword evidence="2 4" id="KW-0238">DNA-binding</keyword>
<dbReference type="InterPro" id="IPR009071">
    <property type="entry name" value="HMG_box_dom"/>
</dbReference>
<keyword evidence="3" id="KW-0804">Transcription</keyword>
<evidence type="ECO:0000256" key="1">
    <source>
        <dbReference type="ARBA" id="ARBA00023015"/>
    </source>
</evidence>
<dbReference type="GO" id="GO:0005634">
    <property type="term" value="C:nucleus"/>
    <property type="evidence" value="ECO:0007669"/>
    <property type="project" value="UniProtKB-UniRule"/>
</dbReference>
<dbReference type="CDD" id="cd01389">
    <property type="entry name" value="HMG-box_ROX1-like"/>
    <property type="match status" value="1"/>
</dbReference>
<keyword evidence="1" id="KW-0805">Transcription regulation</keyword>
<evidence type="ECO:0000256" key="3">
    <source>
        <dbReference type="ARBA" id="ARBA00023163"/>
    </source>
</evidence>
<proteinExistence type="predicted"/>
<reference evidence="7" key="1">
    <citation type="journal article" date="2021" name="Nat. Commun.">
        <title>Genetic determinants of endophytism in the Arabidopsis root mycobiome.</title>
        <authorList>
            <person name="Mesny F."/>
            <person name="Miyauchi S."/>
            <person name="Thiergart T."/>
            <person name="Pickel B."/>
            <person name="Atanasova L."/>
            <person name="Karlsson M."/>
            <person name="Huettel B."/>
            <person name="Barry K.W."/>
            <person name="Haridas S."/>
            <person name="Chen C."/>
            <person name="Bauer D."/>
            <person name="Andreopoulos W."/>
            <person name="Pangilinan J."/>
            <person name="LaButti K."/>
            <person name="Riley R."/>
            <person name="Lipzen A."/>
            <person name="Clum A."/>
            <person name="Drula E."/>
            <person name="Henrissat B."/>
            <person name="Kohler A."/>
            <person name="Grigoriev I.V."/>
            <person name="Martin F.M."/>
            <person name="Hacquard S."/>
        </authorList>
    </citation>
    <scope>NUCLEOTIDE SEQUENCE</scope>
    <source>
        <strain evidence="7">MPI-CAGE-CH-0235</strain>
    </source>
</reference>
<evidence type="ECO:0000259" key="6">
    <source>
        <dbReference type="PROSITE" id="PS50118"/>
    </source>
</evidence>
<evidence type="ECO:0000256" key="4">
    <source>
        <dbReference type="PROSITE-ProRule" id="PRU00267"/>
    </source>
</evidence>
<dbReference type="FunFam" id="1.10.30.10:FF:000041">
    <property type="entry name" value="HMG box family protein"/>
    <property type="match status" value="1"/>
</dbReference>
<dbReference type="GO" id="GO:0000978">
    <property type="term" value="F:RNA polymerase II cis-regulatory region sequence-specific DNA binding"/>
    <property type="evidence" value="ECO:0007669"/>
    <property type="project" value="TreeGrafter"/>
</dbReference>
<dbReference type="InterPro" id="IPR036910">
    <property type="entry name" value="HMG_box_dom_sf"/>
</dbReference>
<dbReference type="OrthoDB" id="6247875at2759"/>
<dbReference type="SMART" id="SM00398">
    <property type="entry name" value="HMG"/>
    <property type="match status" value="1"/>
</dbReference>
<feature type="domain" description="HMG box" evidence="6">
    <location>
        <begin position="136"/>
        <end position="204"/>
    </location>
</feature>
<gene>
    <name evidence="7" type="ORF">B0I35DRAFT_90199</name>
</gene>
<protein>
    <submittedName>
        <fullName evidence="7">High mobility group box domain-containing protein</fullName>
    </submittedName>
</protein>
<dbReference type="SUPFAM" id="SSF47095">
    <property type="entry name" value="HMG-box"/>
    <property type="match status" value="1"/>
</dbReference>
<name>A0A8K0WM45_9HYPO</name>
<keyword evidence="4" id="KW-0539">Nucleus</keyword>
<dbReference type="GO" id="GO:0030154">
    <property type="term" value="P:cell differentiation"/>
    <property type="evidence" value="ECO:0007669"/>
    <property type="project" value="TreeGrafter"/>
</dbReference>
<dbReference type="PANTHER" id="PTHR10270:SF161">
    <property type="entry name" value="SEX-DETERMINING REGION Y PROTEIN"/>
    <property type="match status" value="1"/>
</dbReference>
<evidence type="ECO:0000313" key="7">
    <source>
        <dbReference type="EMBL" id="KAH7309010.1"/>
    </source>
</evidence>
<dbReference type="PANTHER" id="PTHR10270">
    <property type="entry name" value="SOX TRANSCRIPTION FACTOR"/>
    <property type="match status" value="1"/>
</dbReference>
<dbReference type="EMBL" id="JAGPNK010000014">
    <property type="protein sequence ID" value="KAH7309010.1"/>
    <property type="molecule type" value="Genomic_DNA"/>
</dbReference>
<accession>A0A8K0WM45</accession>
<feature type="compositionally biased region" description="Polar residues" evidence="5">
    <location>
        <begin position="229"/>
        <end position="241"/>
    </location>
</feature>
<dbReference type="PROSITE" id="PS50118">
    <property type="entry name" value="HMG_BOX_2"/>
    <property type="match status" value="1"/>
</dbReference>
<feature type="compositionally biased region" description="Basic residues" evidence="5">
    <location>
        <begin position="206"/>
        <end position="221"/>
    </location>
</feature>
<dbReference type="Gene3D" id="1.10.30.10">
    <property type="entry name" value="High mobility group box domain"/>
    <property type="match status" value="1"/>
</dbReference>
<dbReference type="GO" id="GO:0001228">
    <property type="term" value="F:DNA-binding transcription activator activity, RNA polymerase II-specific"/>
    <property type="evidence" value="ECO:0007669"/>
    <property type="project" value="TreeGrafter"/>
</dbReference>
<feature type="DNA-binding region" description="HMG box" evidence="4">
    <location>
        <begin position="136"/>
        <end position="204"/>
    </location>
</feature>
<evidence type="ECO:0000256" key="5">
    <source>
        <dbReference type="SAM" id="MobiDB-lite"/>
    </source>
</evidence>
<sequence>MSEELANHYRSIYSPSELEEIWRTLEVQIHPFTQVITLEDKVVRRLDEPAKRFLAHKFMSHVMQSVMFVCDGTSTPGGTNNKRWFLGPPKFFTAGGGMVIKVNGGDAFWAFPSEARIQTATVPMPILPPTNSQVRVPRPPNAYILYRKERHTLVKSANPDITNNEISQILGRAWNMESKEVRDHYKEMAEDVKRALLEKHPDYQYRPRRPNEKRKRSRRSTRSRDDANSHSPRNGNIADTSTGDEMEAI</sequence>
<evidence type="ECO:0000313" key="8">
    <source>
        <dbReference type="Proteomes" id="UP000813444"/>
    </source>
</evidence>
<feature type="region of interest" description="Disordered" evidence="5">
    <location>
        <begin position="198"/>
        <end position="249"/>
    </location>
</feature>
<dbReference type="AlphaFoldDB" id="A0A8K0WM45"/>
<evidence type="ECO:0000256" key="2">
    <source>
        <dbReference type="ARBA" id="ARBA00023125"/>
    </source>
</evidence>
<dbReference type="Pfam" id="PF00505">
    <property type="entry name" value="HMG_box"/>
    <property type="match status" value="1"/>
</dbReference>
<comment type="caution">
    <text evidence="7">The sequence shown here is derived from an EMBL/GenBank/DDBJ whole genome shotgun (WGS) entry which is preliminary data.</text>
</comment>
<dbReference type="Proteomes" id="UP000813444">
    <property type="component" value="Unassembled WGS sequence"/>
</dbReference>